<dbReference type="EMBL" id="JBBNAF010000005">
    <property type="protein sequence ID" value="KAK9143691.1"/>
    <property type="molecule type" value="Genomic_DNA"/>
</dbReference>
<name>A0AAP0K0R1_9MAGN</name>
<evidence type="ECO:0000259" key="1">
    <source>
        <dbReference type="Pfam" id="PF23156"/>
    </source>
</evidence>
<dbReference type="Pfam" id="PF23156">
    <property type="entry name" value="DUF7054"/>
    <property type="match status" value="1"/>
</dbReference>
<feature type="domain" description="DUF7054" evidence="1">
    <location>
        <begin position="17"/>
        <end position="99"/>
    </location>
</feature>
<organism evidence="2 3">
    <name type="scientific">Stephania yunnanensis</name>
    <dbReference type="NCBI Taxonomy" id="152371"/>
    <lineage>
        <taxon>Eukaryota</taxon>
        <taxon>Viridiplantae</taxon>
        <taxon>Streptophyta</taxon>
        <taxon>Embryophyta</taxon>
        <taxon>Tracheophyta</taxon>
        <taxon>Spermatophyta</taxon>
        <taxon>Magnoliopsida</taxon>
        <taxon>Ranunculales</taxon>
        <taxon>Menispermaceae</taxon>
        <taxon>Menispermoideae</taxon>
        <taxon>Cissampelideae</taxon>
        <taxon>Stephania</taxon>
    </lineage>
</organism>
<dbReference type="PANTHER" id="PTHR33270">
    <property type="entry name" value="BNAC05G50380D PROTEIN"/>
    <property type="match status" value="1"/>
</dbReference>
<dbReference type="InterPro" id="IPR040358">
    <property type="entry name" value="At4g22758-like"/>
</dbReference>
<comment type="caution">
    <text evidence="2">The sequence shown here is derived from an EMBL/GenBank/DDBJ whole genome shotgun (WGS) entry which is preliminary data.</text>
</comment>
<protein>
    <recommendedName>
        <fullName evidence="1">DUF7054 domain-containing protein</fullName>
    </recommendedName>
</protein>
<dbReference type="AlphaFoldDB" id="A0AAP0K0R1"/>
<evidence type="ECO:0000313" key="3">
    <source>
        <dbReference type="Proteomes" id="UP001420932"/>
    </source>
</evidence>
<accession>A0AAP0K0R1</accession>
<dbReference type="InterPro" id="IPR055482">
    <property type="entry name" value="DUF7054"/>
</dbReference>
<proteinExistence type="predicted"/>
<dbReference type="PANTHER" id="PTHR33270:SF7">
    <property type="entry name" value="SNRNP25 UBIQUITIN-LIKE DOMAIN-CONTAINING PROTEIN"/>
    <property type="match status" value="1"/>
</dbReference>
<keyword evidence="3" id="KW-1185">Reference proteome</keyword>
<evidence type="ECO:0000313" key="2">
    <source>
        <dbReference type="EMBL" id="KAK9143691.1"/>
    </source>
</evidence>
<gene>
    <name evidence="2" type="ORF">Syun_013091</name>
</gene>
<sequence>MTSRRGSDGVGSVGAAKKVLVNVTVERSLGRVQVVTSPDTRLEDLIKAVIEIYVKEKMRPLLTQTHPHHFDLHYSQFTFECLDPNKELKDAGSRNFFLCMKTKPIDQSSNNVVKCPDELGKEKNLSKWPSTLTKFMDFLL</sequence>
<dbReference type="Proteomes" id="UP001420932">
    <property type="component" value="Unassembled WGS sequence"/>
</dbReference>
<reference evidence="2 3" key="1">
    <citation type="submission" date="2024-01" db="EMBL/GenBank/DDBJ databases">
        <title>Genome assemblies of Stephania.</title>
        <authorList>
            <person name="Yang L."/>
        </authorList>
    </citation>
    <scope>NUCLEOTIDE SEQUENCE [LARGE SCALE GENOMIC DNA]</scope>
    <source>
        <strain evidence="2">YNDBR</strain>
        <tissue evidence="2">Leaf</tissue>
    </source>
</reference>